<dbReference type="Pfam" id="PF00317">
    <property type="entry name" value="Ribonuc_red_lgN"/>
    <property type="match status" value="1"/>
</dbReference>
<accession>E6QVS2</accession>
<dbReference type="Pfam" id="PF03477">
    <property type="entry name" value="ATP-cone"/>
    <property type="match status" value="1"/>
</dbReference>
<dbReference type="SUPFAM" id="SSF51294">
    <property type="entry name" value="Hedgehog/intein (Hint) domain"/>
    <property type="match status" value="1"/>
</dbReference>
<dbReference type="PANTHER" id="PTHR11573:SF6">
    <property type="entry name" value="RIBONUCLEOSIDE-DIPHOSPHATE REDUCTASE LARGE SUBUNIT"/>
    <property type="match status" value="1"/>
</dbReference>
<dbReference type="Gene3D" id="3.10.28.10">
    <property type="entry name" value="Homing endonucleases"/>
    <property type="match status" value="1"/>
</dbReference>
<dbReference type="Gene3D" id="3.20.70.20">
    <property type="match status" value="2"/>
</dbReference>
<evidence type="ECO:0000259" key="8">
    <source>
        <dbReference type="PROSITE" id="PS50819"/>
    </source>
</evidence>
<dbReference type="InterPro" id="IPR013346">
    <property type="entry name" value="NrdE_NrdA_C"/>
</dbReference>
<dbReference type="InterPro" id="IPR004860">
    <property type="entry name" value="LAGLIDADG_dom"/>
</dbReference>
<gene>
    <name evidence="10" type="ORF">CARN7_2167</name>
</gene>
<dbReference type="PRINTS" id="PR01183">
    <property type="entry name" value="RIBORDTASEM1"/>
</dbReference>
<comment type="caution">
    <text evidence="10">The sequence shown here is derived from an EMBL/GenBank/DDBJ whole genome shotgun (WGS) entry which is preliminary data.</text>
</comment>
<dbReference type="GO" id="GO:0009263">
    <property type="term" value="P:deoxyribonucleotide biosynthetic process"/>
    <property type="evidence" value="ECO:0007669"/>
    <property type="project" value="UniProtKB-KW"/>
</dbReference>
<proteinExistence type="inferred from homology"/>
<dbReference type="InterPro" id="IPR006142">
    <property type="entry name" value="INTEIN"/>
</dbReference>
<evidence type="ECO:0000256" key="2">
    <source>
        <dbReference type="ARBA" id="ARBA00012274"/>
    </source>
</evidence>
<name>E6QVS2_9ZZZZ</name>
<dbReference type="EMBL" id="CABR01000136">
    <property type="protein sequence ID" value="CBI11345.1"/>
    <property type="molecule type" value="Genomic_DNA"/>
</dbReference>
<dbReference type="PROSITE" id="PS51161">
    <property type="entry name" value="ATP_CONE"/>
    <property type="match status" value="2"/>
</dbReference>
<dbReference type="GO" id="GO:0004519">
    <property type="term" value="F:endonuclease activity"/>
    <property type="evidence" value="ECO:0007669"/>
    <property type="project" value="InterPro"/>
</dbReference>
<comment type="similarity">
    <text evidence="1">Belongs to the ribonucleoside diphosphate reductase large chain family.</text>
</comment>
<dbReference type="InterPro" id="IPR000788">
    <property type="entry name" value="RNR_lg_C"/>
</dbReference>
<dbReference type="InterPro" id="IPR004042">
    <property type="entry name" value="Intein_endonuc_central"/>
</dbReference>
<keyword evidence="7" id="KW-0215">Deoxyribonucleotide synthesis</keyword>
<dbReference type="GO" id="GO:0005524">
    <property type="term" value="F:ATP binding"/>
    <property type="evidence" value="ECO:0007669"/>
    <property type="project" value="UniProtKB-KW"/>
</dbReference>
<dbReference type="SUPFAM" id="SSF51998">
    <property type="entry name" value="PFL-like glycyl radical enzymes"/>
    <property type="match status" value="1"/>
</dbReference>
<dbReference type="InterPro" id="IPR005144">
    <property type="entry name" value="ATP-cone_dom"/>
</dbReference>
<dbReference type="InterPro" id="IPR003587">
    <property type="entry name" value="Hint_dom_N"/>
</dbReference>
<keyword evidence="5" id="KW-0067">ATP-binding</keyword>
<dbReference type="SUPFAM" id="SSF55608">
    <property type="entry name" value="Homing endonucleases"/>
    <property type="match status" value="1"/>
</dbReference>
<dbReference type="CDD" id="cd00081">
    <property type="entry name" value="Hint"/>
    <property type="match status" value="1"/>
</dbReference>
<dbReference type="SUPFAM" id="SSF48168">
    <property type="entry name" value="R1 subunit of ribonucleotide reductase, N-terminal domain"/>
    <property type="match status" value="1"/>
</dbReference>
<dbReference type="UniPathway" id="UPA00326"/>
<feature type="domain" description="ATP-cone" evidence="9">
    <location>
        <begin position="199"/>
        <end position="291"/>
    </location>
</feature>
<keyword evidence="3" id="KW-0021">Allosteric enzyme</keyword>
<evidence type="ECO:0000256" key="5">
    <source>
        <dbReference type="ARBA" id="ARBA00022840"/>
    </source>
</evidence>
<evidence type="ECO:0000256" key="7">
    <source>
        <dbReference type="ARBA" id="ARBA00023116"/>
    </source>
</evidence>
<organism evidence="10">
    <name type="scientific">mine drainage metagenome</name>
    <dbReference type="NCBI Taxonomy" id="410659"/>
    <lineage>
        <taxon>unclassified sequences</taxon>
        <taxon>metagenomes</taxon>
        <taxon>ecological metagenomes</taxon>
    </lineage>
</organism>
<evidence type="ECO:0000256" key="3">
    <source>
        <dbReference type="ARBA" id="ARBA00022533"/>
    </source>
</evidence>
<dbReference type="Gene3D" id="2.170.16.10">
    <property type="entry name" value="Hedgehog/Intein (Hint) domain"/>
    <property type="match status" value="1"/>
</dbReference>
<sequence length="1414" mass="157481">MFSAQEPTPQARNRSDFTRGGLLGLAAQFSRAPFGPVCVQDSHRDQFDPGAVSSHLHYSLYRLMAATGASTGISFPTQENTMLHTIKRDGSIVPFVASKIEAAVAMAFLKDADGNSRAGTEHSAAVRDKVSAITAAVVSTLVSRPNDGTIHIEDIQDQVELALMRSGEHKVARDYVLYRERRAQSRQVSAPAPISDHVINVQTAGGDLVPLDMDGIRASVELACAGTIHHSMVDHESLLKQAIPMLYDGMPERDVNKALVFSARSLIERDSSYAFVAAGLFLRDIRREVFGVDHAVDETEAVDLYPDYFVDYIQHGIAIGRLDPRLGTFNLHKLAAAINCSRDYDLQYLGLQILYDRYFIHENERRLELPQIMWMRVAMGLAINEIDREARAIEFYDVLSTFRFVCSTPTLFNAGTTHPQLSSCFLTTVPDDLEGIYDAIKENAMLSKFSGGLGNDWTPVRGMGAWIKGTNGKSQGVVPFLKVVNDTAVAVNQCFAPDTLVYTQHGAKPISQIHKGDLVMGISGTYREVLERMTYAQNDPMVEVRVKHSLSPERVTAGHPIFAIQGVPLGESSHRTIRRISKGKIVPVWADAGTLQVGDYAAQVIPSEIIPVEDFTENDAFLYGIMLGDGHVGLKNGLNREYGVTLNDEGKRGVVQFVRDYLENRGIHFWENMLHGSAHTIRWAYGREQVRNTVNGQFVTGDEIPVLPFTYADMYNENGDKHVAARFLHLPEALTLAMLKGLLLTDGHVVRGKDVFFNTASRALAGNMRYLLLRLGIACSGRQRDRRGESHVTTRKDGSQDIICNGIAYELRIPAYHKIAALVGCEPVTKNNAIRLGKWLFSRVTAIQPIQPVPFVCDLKVEGDESYMTSSFLAHNGGKRKGAVCAYLETWHIDMEEFLDLRKNTGDDRRRMHDMDTANWIPDLFMERMEANAEWTLFSPNEVPDLHDLFGRAFKDRYEEYERLADEGKITLFKRVKAVELWRKMLGALFETGHPWITFKDPCNIRSPQGHAGVVHSSNLCTEITLNSSKDETAVCNLGSVNLLKHIIPNPVIHTEGEEQVRYDGKGLLTEFIDTDEVLARIDTETLERTVHTAMRMLDNVIDMNFYATNKARNANMRHRAVGLGLMGFADALFALKIPMDCAAAITFADVSQELISYFAIDTSADLARERGSYHSFHGSDWSNGILPIDTVSRLENERELHVNIVMGYAMDEIHWEALRSKVAGGMRNSNCMAVAPTATISNIVGVSQGIDPVYQNLFVKSNLSGEFTVVNRAMEADLAKLALWDDVMVNDLKYFDGSLAQIDRVPADLKRLYATAFEIDPEWLVQMAAHRQKWIDQAQSLNLYLSQPSGKKLDTLYRLAWRMGLKTTYYLRSLGATSAEKSTVERGSLNAVSVASQSPKACLIDDPTCEACQ</sequence>
<dbReference type="NCBIfam" id="TIGR02506">
    <property type="entry name" value="NrdE_NrdA"/>
    <property type="match status" value="1"/>
</dbReference>
<evidence type="ECO:0000259" key="9">
    <source>
        <dbReference type="PROSITE" id="PS51161"/>
    </source>
</evidence>
<dbReference type="InterPro" id="IPR008926">
    <property type="entry name" value="RNR_R1-su_N"/>
</dbReference>
<dbReference type="InterPro" id="IPR036844">
    <property type="entry name" value="Hint_dom_sf"/>
</dbReference>
<dbReference type="GO" id="GO:0005971">
    <property type="term" value="C:ribonucleoside-diphosphate reductase complex"/>
    <property type="evidence" value="ECO:0007669"/>
    <property type="project" value="TreeGrafter"/>
</dbReference>
<dbReference type="Pfam" id="PF02867">
    <property type="entry name" value="Ribonuc_red_lgC"/>
    <property type="match status" value="2"/>
</dbReference>
<dbReference type="InterPro" id="IPR039718">
    <property type="entry name" value="Rrm1"/>
</dbReference>
<protein>
    <recommendedName>
        <fullName evidence="2">ribonucleoside-diphosphate reductase</fullName>
        <ecNumber evidence="2">1.17.4.1</ecNumber>
    </recommendedName>
</protein>
<evidence type="ECO:0000313" key="10">
    <source>
        <dbReference type="EMBL" id="CBI11345.1"/>
    </source>
</evidence>
<dbReference type="EC" id="1.17.4.1" evidence="2"/>
<evidence type="ECO:0000256" key="1">
    <source>
        <dbReference type="ARBA" id="ARBA00010406"/>
    </source>
</evidence>
<dbReference type="GO" id="GO:0004748">
    <property type="term" value="F:ribonucleoside-diphosphate reductase activity, thioredoxin disulfide as acceptor"/>
    <property type="evidence" value="ECO:0007669"/>
    <property type="project" value="UniProtKB-EC"/>
</dbReference>
<feature type="domain" description="DOD-type homing endonuclease" evidence="8">
    <location>
        <begin position="622"/>
        <end position="777"/>
    </location>
</feature>
<reference evidence="10" key="1">
    <citation type="submission" date="2009-10" db="EMBL/GenBank/DDBJ databases">
        <title>Diversity of trophic interactions inside an arsenic-rich microbial ecosystem.</title>
        <authorList>
            <person name="Bertin P.N."/>
            <person name="Heinrich-Salmeron A."/>
            <person name="Pelletier E."/>
            <person name="Goulhen-Chollet F."/>
            <person name="Arsene-Ploetze F."/>
            <person name="Gallien S."/>
            <person name="Calteau A."/>
            <person name="Vallenet D."/>
            <person name="Casiot C."/>
            <person name="Chane-Woon-Ming B."/>
            <person name="Giloteaux L."/>
            <person name="Barakat M."/>
            <person name="Bonnefoy V."/>
            <person name="Bruneel O."/>
            <person name="Chandler M."/>
            <person name="Cleiss J."/>
            <person name="Duran R."/>
            <person name="Elbaz-Poulichet F."/>
            <person name="Fonknechten N."/>
            <person name="Lauga B."/>
            <person name="Mornico D."/>
            <person name="Ortet P."/>
            <person name="Schaeffer C."/>
            <person name="Siguier P."/>
            <person name="Alexander Thil Smith A."/>
            <person name="Van Dorsselaer A."/>
            <person name="Weissenbach J."/>
            <person name="Medigue C."/>
            <person name="Le Paslier D."/>
        </authorList>
    </citation>
    <scope>NUCLEOTIDE SEQUENCE</scope>
</reference>
<dbReference type="PANTHER" id="PTHR11573">
    <property type="entry name" value="RIBONUCLEOSIDE-DIPHOSPHATE REDUCTASE LARGE CHAIN"/>
    <property type="match status" value="1"/>
</dbReference>
<dbReference type="GO" id="GO:0016539">
    <property type="term" value="P:intein-mediated protein splicing"/>
    <property type="evidence" value="ECO:0007669"/>
    <property type="project" value="InterPro"/>
</dbReference>
<dbReference type="PROSITE" id="PS50819">
    <property type="entry name" value="INTEIN_ENDONUCLEASE"/>
    <property type="match status" value="1"/>
</dbReference>
<keyword evidence="6 10" id="KW-0560">Oxidoreductase</keyword>
<evidence type="ECO:0000256" key="6">
    <source>
        <dbReference type="ARBA" id="ARBA00023002"/>
    </source>
</evidence>
<dbReference type="PROSITE" id="PS00089">
    <property type="entry name" value="RIBORED_LARGE"/>
    <property type="match status" value="1"/>
</dbReference>
<evidence type="ECO:0000256" key="4">
    <source>
        <dbReference type="ARBA" id="ARBA00022741"/>
    </source>
</evidence>
<dbReference type="Pfam" id="PF14528">
    <property type="entry name" value="LAGLIDADG_3"/>
    <property type="match status" value="1"/>
</dbReference>
<dbReference type="InterPro" id="IPR013509">
    <property type="entry name" value="RNR_lsu_N"/>
</dbReference>
<dbReference type="PRINTS" id="PR00379">
    <property type="entry name" value="INTEIN"/>
</dbReference>
<dbReference type="SMART" id="SM00306">
    <property type="entry name" value="HintN"/>
    <property type="match status" value="1"/>
</dbReference>
<keyword evidence="4" id="KW-0547">Nucleotide-binding</keyword>
<feature type="domain" description="ATP-cone" evidence="9">
    <location>
        <begin position="83"/>
        <end position="186"/>
    </location>
</feature>
<dbReference type="InterPro" id="IPR027434">
    <property type="entry name" value="Homing_endonucl"/>
</dbReference>